<feature type="transmembrane region" description="Helical" evidence="6">
    <location>
        <begin position="113"/>
        <end position="134"/>
    </location>
</feature>
<dbReference type="InterPro" id="IPR001123">
    <property type="entry name" value="LeuE-type"/>
</dbReference>
<reference evidence="8" key="1">
    <citation type="submission" date="2016-10" db="EMBL/GenBank/DDBJ databases">
        <authorList>
            <person name="Varghese N."/>
            <person name="Submissions S."/>
        </authorList>
    </citation>
    <scope>NUCLEOTIDE SEQUENCE [LARGE SCALE GENOMIC DNA]</scope>
    <source>
        <strain evidence="8">CGMCC 4.2126</strain>
    </source>
</reference>
<proteinExistence type="predicted"/>
<accession>A0A1I4C7W3</accession>
<dbReference type="PIRSF" id="PIRSF006324">
    <property type="entry name" value="LeuE"/>
    <property type="match status" value="1"/>
</dbReference>
<evidence type="ECO:0000313" key="8">
    <source>
        <dbReference type="Proteomes" id="UP000199111"/>
    </source>
</evidence>
<keyword evidence="4 6" id="KW-1133">Transmembrane helix</keyword>
<name>A0A1I4C7W3_9ACTN</name>
<feature type="transmembrane region" description="Helical" evidence="6">
    <location>
        <begin position="154"/>
        <end position="179"/>
    </location>
</feature>
<dbReference type="Proteomes" id="UP000199111">
    <property type="component" value="Unassembled WGS sequence"/>
</dbReference>
<dbReference type="GO" id="GO:0015171">
    <property type="term" value="F:amino acid transmembrane transporter activity"/>
    <property type="evidence" value="ECO:0007669"/>
    <property type="project" value="TreeGrafter"/>
</dbReference>
<protein>
    <submittedName>
        <fullName evidence="7">Threonine/homoserine/homoserine lactone efflux protein</fullName>
    </submittedName>
</protein>
<dbReference type="Pfam" id="PF01810">
    <property type="entry name" value="LysE"/>
    <property type="match status" value="1"/>
</dbReference>
<feature type="transmembrane region" description="Helical" evidence="6">
    <location>
        <begin position="41"/>
        <end position="66"/>
    </location>
</feature>
<evidence type="ECO:0000313" key="7">
    <source>
        <dbReference type="EMBL" id="SFK76740.1"/>
    </source>
</evidence>
<evidence type="ECO:0000256" key="2">
    <source>
        <dbReference type="ARBA" id="ARBA00022475"/>
    </source>
</evidence>
<comment type="subcellular location">
    <subcellularLocation>
        <location evidence="1">Cell membrane</location>
        <topology evidence="1">Multi-pass membrane protein</topology>
    </subcellularLocation>
</comment>
<gene>
    <name evidence="7" type="ORF">SAMN05216275_13499</name>
</gene>
<evidence type="ECO:0000256" key="1">
    <source>
        <dbReference type="ARBA" id="ARBA00004651"/>
    </source>
</evidence>
<keyword evidence="2" id="KW-1003">Cell membrane</keyword>
<feature type="transmembrane region" description="Helical" evidence="6">
    <location>
        <begin position="6"/>
        <end position="29"/>
    </location>
</feature>
<feature type="transmembrane region" description="Helical" evidence="6">
    <location>
        <begin position="72"/>
        <end position="92"/>
    </location>
</feature>
<keyword evidence="3 6" id="KW-0812">Transmembrane</keyword>
<keyword evidence="5 6" id="KW-0472">Membrane</keyword>
<dbReference type="PANTHER" id="PTHR30086:SF20">
    <property type="entry name" value="ARGININE EXPORTER PROTEIN ARGO-RELATED"/>
    <property type="match status" value="1"/>
</dbReference>
<keyword evidence="8" id="KW-1185">Reference proteome</keyword>
<dbReference type="RefSeq" id="WP_093891015.1">
    <property type="nucleotide sequence ID" value="NZ_FOQY01000034.1"/>
</dbReference>
<sequence>MVSVTAVIGLGAIALGMVLTPGPNMIYLISRSVTQGRRAGLISLAGVGAGFLVYLTATAAGIAALFAVVPALYTAIKVAGAAYLLWLAWKTVRPGGQSAFAPKELPVDPPRRLFSMGLLTSLLNPKIAILYVSLLPQFIDPARGDVAVQGLVLGLTQIVIALSVNGMIVLSAGAIAGFLGRRPLWMRVQRYLMGAALAVFALRIVTDRSRVMIAA</sequence>
<dbReference type="AlphaFoldDB" id="A0A1I4C7W3"/>
<organism evidence="7 8">
    <name type="scientific">Streptosporangium canum</name>
    <dbReference type="NCBI Taxonomy" id="324952"/>
    <lineage>
        <taxon>Bacteria</taxon>
        <taxon>Bacillati</taxon>
        <taxon>Actinomycetota</taxon>
        <taxon>Actinomycetes</taxon>
        <taxon>Streptosporangiales</taxon>
        <taxon>Streptosporangiaceae</taxon>
        <taxon>Streptosporangium</taxon>
    </lineage>
</organism>
<evidence type="ECO:0000256" key="4">
    <source>
        <dbReference type="ARBA" id="ARBA00022989"/>
    </source>
</evidence>
<evidence type="ECO:0000256" key="5">
    <source>
        <dbReference type="ARBA" id="ARBA00023136"/>
    </source>
</evidence>
<dbReference type="PANTHER" id="PTHR30086">
    <property type="entry name" value="ARGININE EXPORTER PROTEIN ARGO"/>
    <property type="match status" value="1"/>
</dbReference>
<dbReference type="EMBL" id="FOQY01000034">
    <property type="protein sequence ID" value="SFK76740.1"/>
    <property type="molecule type" value="Genomic_DNA"/>
</dbReference>
<dbReference type="GeneID" id="96302463"/>
<evidence type="ECO:0000256" key="3">
    <source>
        <dbReference type="ARBA" id="ARBA00022692"/>
    </source>
</evidence>
<dbReference type="GO" id="GO:0005886">
    <property type="term" value="C:plasma membrane"/>
    <property type="evidence" value="ECO:0007669"/>
    <property type="project" value="UniProtKB-SubCell"/>
</dbReference>
<evidence type="ECO:0000256" key="6">
    <source>
        <dbReference type="SAM" id="Phobius"/>
    </source>
</evidence>